<gene>
    <name evidence="2" type="ORF">CTRG_03781</name>
</gene>
<dbReference type="RefSeq" id="XP_002549484.1">
    <property type="nucleotide sequence ID" value="XM_002549438.1"/>
</dbReference>
<evidence type="ECO:0000313" key="2">
    <source>
        <dbReference type="EMBL" id="EER32110.1"/>
    </source>
</evidence>
<dbReference type="HOGENOM" id="CLU_2003627_0_0_1"/>
<evidence type="ECO:0000313" key="3">
    <source>
        <dbReference type="Proteomes" id="UP000002037"/>
    </source>
</evidence>
<dbReference type="GeneID" id="8301407"/>
<proteinExistence type="predicted"/>
<keyword evidence="1" id="KW-0472">Membrane</keyword>
<reference evidence="2 3" key="1">
    <citation type="journal article" date="2009" name="Nature">
        <title>Evolution of pathogenicity and sexual reproduction in eight Candida genomes.</title>
        <authorList>
            <person name="Butler G."/>
            <person name="Rasmussen M.D."/>
            <person name="Lin M.F."/>
            <person name="Santos M.A."/>
            <person name="Sakthikumar S."/>
            <person name="Munro C.A."/>
            <person name="Rheinbay E."/>
            <person name="Grabherr M."/>
            <person name="Forche A."/>
            <person name="Reedy J.L."/>
            <person name="Agrafioti I."/>
            <person name="Arnaud M.B."/>
            <person name="Bates S."/>
            <person name="Brown A.J."/>
            <person name="Brunke S."/>
            <person name="Costanzo M.C."/>
            <person name="Fitzpatrick D.A."/>
            <person name="de Groot P.W."/>
            <person name="Harris D."/>
            <person name="Hoyer L.L."/>
            <person name="Hube B."/>
            <person name="Klis F.M."/>
            <person name="Kodira C."/>
            <person name="Lennard N."/>
            <person name="Logue M.E."/>
            <person name="Martin R."/>
            <person name="Neiman A.M."/>
            <person name="Nikolaou E."/>
            <person name="Quail M.A."/>
            <person name="Quinn J."/>
            <person name="Santos M.C."/>
            <person name="Schmitzberger F.F."/>
            <person name="Sherlock G."/>
            <person name="Shah P."/>
            <person name="Silverstein K.A."/>
            <person name="Skrzypek M.S."/>
            <person name="Soll D."/>
            <person name="Staggs R."/>
            <person name="Stansfield I."/>
            <person name="Stumpf M.P."/>
            <person name="Sudbery P.E."/>
            <person name="Srikantha T."/>
            <person name="Zeng Q."/>
            <person name="Berman J."/>
            <person name="Berriman M."/>
            <person name="Heitman J."/>
            <person name="Gow N.A."/>
            <person name="Lorenz M.C."/>
            <person name="Birren B.W."/>
            <person name="Kellis M."/>
            <person name="Cuomo C.A."/>
        </authorList>
    </citation>
    <scope>NUCLEOTIDE SEQUENCE [LARGE SCALE GENOMIC DNA]</scope>
    <source>
        <strain evidence="3">ATCC MYA-3404 / T1</strain>
    </source>
</reference>
<accession>C5MDM9</accession>
<keyword evidence="3" id="KW-1185">Reference proteome</keyword>
<name>C5MDM9_CANTT</name>
<evidence type="ECO:0000256" key="1">
    <source>
        <dbReference type="SAM" id="Phobius"/>
    </source>
</evidence>
<sequence>MIGVACSGFYKKNFFLLLLFGLLSFKLKLGRFFVGDLNARSQVLKNGKKKKKIEEEKFSSFSFAPLRNSLIKNACHLPYYNYSTTHFVQYKSMACKFDSQFSFFCSHIHVSVFFIAPIFVAIYM</sequence>
<feature type="transmembrane region" description="Helical" evidence="1">
    <location>
        <begin position="101"/>
        <end position="123"/>
    </location>
</feature>
<dbReference type="VEuPathDB" id="FungiDB:CTRG_03781"/>
<protein>
    <submittedName>
        <fullName evidence="2">Uncharacterized protein</fullName>
    </submittedName>
</protein>
<keyword evidence="1" id="KW-1133">Transmembrane helix</keyword>
<dbReference type="AlphaFoldDB" id="C5MDM9"/>
<dbReference type="KEGG" id="ctp:CTRG_03781"/>
<keyword evidence="1" id="KW-0812">Transmembrane</keyword>
<organism evidence="2 3">
    <name type="scientific">Candida tropicalis (strain ATCC MYA-3404 / T1)</name>
    <name type="common">Yeast</name>
    <dbReference type="NCBI Taxonomy" id="294747"/>
    <lineage>
        <taxon>Eukaryota</taxon>
        <taxon>Fungi</taxon>
        <taxon>Dikarya</taxon>
        <taxon>Ascomycota</taxon>
        <taxon>Saccharomycotina</taxon>
        <taxon>Pichiomycetes</taxon>
        <taxon>Debaryomycetaceae</taxon>
        <taxon>Candida/Lodderomyces clade</taxon>
        <taxon>Candida</taxon>
    </lineage>
</organism>
<dbReference type="EMBL" id="GG692399">
    <property type="protein sequence ID" value="EER32110.1"/>
    <property type="molecule type" value="Genomic_DNA"/>
</dbReference>
<dbReference type="Proteomes" id="UP000002037">
    <property type="component" value="Unassembled WGS sequence"/>
</dbReference>